<protein>
    <submittedName>
        <fullName evidence="2">Uncharacterized protein</fullName>
    </submittedName>
</protein>
<proteinExistence type="predicted"/>
<sequence length="82" mass="9568">MSATKPPIIESPTATRKRAIAIRPSSTTSRRKRHRVRQSKMKRHREGRRDKRGKSLNTVNRIIRTLIRATSIRVCPKVMHSR</sequence>
<evidence type="ECO:0000256" key="1">
    <source>
        <dbReference type="SAM" id="MobiDB-lite"/>
    </source>
</evidence>
<dbReference type="EMBL" id="JAGPNK010000027">
    <property type="protein sequence ID" value="KAH7303968.1"/>
    <property type="molecule type" value="Genomic_DNA"/>
</dbReference>
<keyword evidence="3" id="KW-1185">Reference proteome</keyword>
<evidence type="ECO:0000313" key="3">
    <source>
        <dbReference type="Proteomes" id="UP000813444"/>
    </source>
</evidence>
<evidence type="ECO:0000313" key="2">
    <source>
        <dbReference type="EMBL" id="KAH7303968.1"/>
    </source>
</evidence>
<organism evidence="2 3">
    <name type="scientific">Stachybotrys elegans</name>
    <dbReference type="NCBI Taxonomy" id="80388"/>
    <lineage>
        <taxon>Eukaryota</taxon>
        <taxon>Fungi</taxon>
        <taxon>Dikarya</taxon>
        <taxon>Ascomycota</taxon>
        <taxon>Pezizomycotina</taxon>
        <taxon>Sordariomycetes</taxon>
        <taxon>Hypocreomycetidae</taxon>
        <taxon>Hypocreales</taxon>
        <taxon>Stachybotryaceae</taxon>
        <taxon>Stachybotrys</taxon>
    </lineage>
</organism>
<accession>A0A8K0WJZ6</accession>
<reference evidence="2" key="1">
    <citation type="journal article" date="2021" name="Nat. Commun.">
        <title>Genetic determinants of endophytism in the Arabidopsis root mycobiome.</title>
        <authorList>
            <person name="Mesny F."/>
            <person name="Miyauchi S."/>
            <person name="Thiergart T."/>
            <person name="Pickel B."/>
            <person name="Atanasova L."/>
            <person name="Karlsson M."/>
            <person name="Huettel B."/>
            <person name="Barry K.W."/>
            <person name="Haridas S."/>
            <person name="Chen C."/>
            <person name="Bauer D."/>
            <person name="Andreopoulos W."/>
            <person name="Pangilinan J."/>
            <person name="LaButti K."/>
            <person name="Riley R."/>
            <person name="Lipzen A."/>
            <person name="Clum A."/>
            <person name="Drula E."/>
            <person name="Henrissat B."/>
            <person name="Kohler A."/>
            <person name="Grigoriev I.V."/>
            <person name="Martin F.M."/>
            <person name="Hacquard S."/>
        </authorList>
    </citation>
    <scope>NUCLEOTIDE SEQUENCE</scope>
    <source>
        <strain evidence="2">MPI-CAGE-CH-0235</strain>
    </source>
</reference>
<dbReference type="Proteomes" id="UP000813444">
    <property type="component" value="Unassembled WGS sequence"/>
</dbReference>
<feature type="compositionally biased region" description="Basic residues" evidence="1">
    <location>
        <begin position="29"/>
        <end position="54"/>
    </location>
</feature>
<gene>
    <name evidence="2" type="ORF">B0I35DRAFT_445990</name>
</gene>
<dbReference type="AlphaFoldDB" id="A0A8K0WJZ6"/>
<comment type="caution">
    <text evidence="2">The sequence shown here is derived from an EMBL/GenBank/DDBJ whole genome shotgun (WGS) entry which is preliminary data.</text>
</comment>
<feature type="region of interest" description="Disordered" evidence="1">
    <location>
        <begin position="1"/>
        <end position="56"/>
    </location>
</feature>
<name>A0A8K0WJZ6_9HYPO</name>